<proteinExistence type="predicted"/>
<reference evidence="1 2" key="1">
    <citation type="submission" date="2017-01" db="EMBL/GenBank/DDBJ databases">
        <authorList>
            <person name="Mah S.A."/>
            <person name="Swanson W.J."/>
            <person name="Moy G.W."/>
            <person name="Vacquier V.D."/>
        </authorList>
    </citation>
    <scope>NUCLEOTIDE SEQUENCE [LARGE SCALE GENOMIC DNA]</scope>
    <source>
        <strain evidence="1 2">DSM 22694</strain>
    </source>
</reference>
<dbReference type="Proteomes" id="UP000186110">
    <property type="component" value="Chromosome"/>
</dbReference>
<gene>
    <name evidence="1" type="ORF">RS694_08210</name>
</gene>
<accession>A0A1P8K937</accession>
<sequence>MGLFVGLSACIGVAGAAGSGGDTWQEEVLLHDGQTVVVQRSQTYRGRFEPGSSAPVGDHTVRFVLPREQREWSWTSDYGPELGRTNFNLVAIHAKDGVPYIVATPNLCLSYNKWGRPNPPYVLFKGEDNGQWKRITMEQLPAEFTTINVAVSAVSHFRIKQFQEYPVVPAAKVREFNSAQGSPEYKTIVREPMTSEQILSMCDELVNYKGYWIDPRNPFARRNIDDKQK</sequence>
<dbReference type="EMBL" id="CP019239">
    <property type="protein sequence ID" value="APW42516.1"/>
    <property type="molecule type" value="Genomic_DNA"/>
</dbReference>
<organism evidence="1 2">
    <name type="scientific">Rhodoferax saidenbachensis</name>
    <dbReference type="NCBI Taxonomy" id="1484693"/>
    <lineage>
        <taxon>Bacteria</taxon>
        <taxon>Pseudomonadati</taxon>
        <taxon>Pseudomonadota</taxon>
        <taxon>Betaproteobacteria</taxon>
        <taxon>Burkholderiales</taxon>
        <taxon>Comamonadaceae</taxon>
        <taxon>Rhodoferax</taxon>
    </lineage>
</organism>
<dbReference type="eggNOG" id="ENOG50305GN">
    <property type="taxonomic scope" value="Bacteria"/>
</dbReference>
<name>A0A1P8K937_9BURK</name>
<dbReference type="AlphaFoldDB" id="A0A1P8K937"/>
<dbReference type="KEGG" id="rsb:RS694_08210"/>
<protein>
    <submittedName>
        <fullName evidence="1">Uncharacterized protein</fullName>
    </submittedName>
</protein>
<keyword evidence="2" id="KW-1185">Reference proteome</keyword>
<evidence type="ECO:0000313" key="2">
    <source>
        <dbReference type="Proteomes" id="UP000186110"/>
    </source>
</evidence>
<evidence type="ECO:0000313" key="1">
    <source>
        <dbReference type="EMBL" id="APW42516.1"/>
    </source>
</evidence>